<dbReference type="OrthoDB" id="3553147at2759"/>
<gene>
    <name evidence="2" type="ORF">K469DRAFT_545217</name>
</gene>
<dbReference type="Pfam" id="PF06985">
    <property type="entry name" value="HET"/>
    <property type="match status" value="1"/>
</dbReference>
<feature type="domain" description="Heterokaryon incompatibility" evidence="1">
    <location>
        <begin position="2"/>
        <end position="39"/>
    </location>
</feature>
<evidence type="ECO:0000313" key="3">
    <source>
        <dbReference type="Proteomes" id="UP000800200"/>
    </source>
</evidence>
<dbReference type="InterPro" id="IPR010730">
    <property type="entry name" value="HET"/>
</dbReference>
<reference evidence="2" key="1">
    <citation type="journal article" date="2020" name="Stud. Mycol.">
        <title>101 Dothideomycetes genomes: a test case for predicting lifestyles and emergence of pathogens.</title>
        <authorList>
            <person name="Haridas S."/>
            <person name="Albert R."/>
            <person name="Binder M."/>
            <person name="Bloem J."/>
            <person name="Labutti K."/>
            <person name="Salamov A."/>
            <person name="Andreopoulos B."/>
            <person name="Baker S."/>
            <person name="Barry K."/>
            <person name="Bills G."/>
            <person name="Bluhm B."/>
            <person name="Cannon C."/>
            <person name="Castanera R."/>
            <person name="Culley D."/>
            <person name="Daum C."/>
            <person name="Ezra D."/>
            <person name="Gonzalez J."/>
            <person name="Henrissat B."/>
            <person name="Kuo A."/>
            <person name="Liang C."/>
            <person name="Lipzen A."/>
            <person name="Lutzoni F."/>
            <person name="Magnuson J."/>
            <person name="Mondo S."/>
            <person name="Nolan M."/>
            <person name="Ohm R."/>
            <person name="Pangilinan J."/>
            <person name="Park H.-J."/>
            <person name="Ramirez L."/>
            <person name="Alfaro M."/>
            <person name="Sun H."/>
            <person name="Tritt A."/>
            <person name="Yoshinaga Y."/>
            <person name="Zwiers L.-H."/>
            <person name="Turgeon B."/>
            <person name="Goodwin S."/>
            <person name="Spatafora J."/>
            <person name="Crous P."/>
            <person name="Grigoriev I."/>
        </authorList>
    </citation>
    <scope>NUCLEOTIDE SEQUENCE</scope>
    <source>
        <strain evidence="2">CBS 207.26</strain>
    </source>
</reference>
<accession>A0A6A6EZL0</accession>
<name>A0A6A6EZL0_9PEZI</name>
<dbReference type="EMBL" id="ML994610">
    <property type="protein sequence ID" value="KAF2195560.1"/>
    <property type="molecule type" value="Genomic_DNA"/>
</dbReference>
<protein>
    <recommendedName>
        <fullName evidence="1">Heterokaryon incompatibility domain-containing protein</fullName>
    </recommendedName>
</protein>
<evidence type="ECO:0000313" key="2">
    <source>
        <dbReference type="EMBL" id="KAF2195560.1"/>
    </source>
</evidence>
<proteinExistence type="predicted"/>
<feature type="non-terminal residue" evidence="2">
    <location>
        <position position="1"/>
    </location>
</feature>
<dbReference type="Proteomes" id="UP000800200">
    <property type="component" value="Unassembled WGS sequence"/>
</dbReference>
<evidence type="ECO:0000259" key="1">
    <source>
        <dbReference type="Pfam" id="PF06985"/>
    </source>
</evidence>
<dbReference type="AlphaFoldDB" id="A0A6A6EZL0"/>
<sequence length="56" mass="6242">VGALCINQSNEVEKNTQVMKMAQIYNNADNVCIRFGQGMIRTSHDIYQAACYIGES</sequence>
<keyword evidence="3" id="KW-1185">Reference proteome</keyword>
<organism evidence="2 3">
    <name type="scientific">Zopfia rhizophila CBS 207.26</name>
    <dbReference type="NCBI Taxonomy" id="1314779"/>
    <lineage>
        <taxon>Eukaryota</taxon>
        <taxon>Fungi</taxon>
        <taxon>Dikarya</taxon>
        <taxon>Ascomycota</taxon>
        <taxon>Pezizomycotina</taxon>
        <taxon>Dothideomycetes</taxon>
        <taxon>Dothideomycetes incertae sedis</taxon>
        <taxon>Zopfiaceae</taxon>
        <taxon>Zopfia</taxon>
    </lineage>
</organism>